<proteinExistence type="predicted"/>
<comment type="caution">
    <text evidence="2">The sequence shown here is derived from an EMBL/GenBank/DDBJ whole genome shotgun (WGS) entry which is preliminary data.</text>
</comment>
<evidence type="ECO:0000313" key="3">
    <source>
        <dbReference type="Proteomes" id="UP000606730"/>
    </source>
</evidence>
<sequence length="122" mass="13698">MIRKISALLFLWVASATFSTAGTELVMVEEPGCVYCMRWNTEVGPIYPKTPEGQAAPLRRIDLTESLPADLSFRSRPVFTPTFVLMRDGQEVSRIEGYMGDNLFWGMLGMMFEQNSVHRSGG</sequence>
<dbReference type="SUPFAM" id="SSF52833">
    <property type="entry name" value="Thioredoxin-like"/>
    <property type="match status" value="1"/>
</dbReference>
<reference evidence="2" key="2">
    <citation type="submission" date="2020-09" db="EMBL/GenBank/DDBJ databases">
        <authorList>
            <person name="Sun Q."/>
            <person name="Zhou Y."/>
        </authorList>
    </citation>
    <scope>NUCLEOTIDE SEQUENCE</scope>
    <source>
        <strain evidence="2">CGMCC 1.16012</strain>
    </source>
</reference>
<protein>
    <recommendedName>
        <fullName evidence="4">Regulatory protein SoxS</fullName>
    </recommendedName>
</protein>
<gene>
    <name evidence="2" type="ORF">GCM10011517_25460</name>
</gene>
<dbReference type="InterPro" id="IPR036249">
    <property type="entry name" value="Thioredoxin-like_sf"/>
</dbReference>
<evidence type="ECO:0000256" key="1">
    <source>
        <dbReference type="SAM" id="SignalP"/>
    </source>
</evidence>
<dbReference type="OrthoDB" id="7362982at2"/>
<name>A0A917AIW5_9RHOB</name>
<keyword evidence="3" id="KW-1185">Reference proteome</keyword>
<accession>A0A917AIW5</accession>
<dbReference type="EMBL" id="BMKN01000002">
    <property type="protein sequence ID" value="GGE56606.1"/>
    <property type="molecule type" value="Genomic_DNA"/>
</dbReference>
<feature type="signal peptide" evidence="1">
    <location>
        <begin position="1"/>
        <end position="21"/>
    </location>
</feature>
<evidence type="ECO:0008006" key="4">
    <source>
        <dbReference type="Google" id="ProtNLM"/>
    </source>
</evidence>
<organism evidence="2 3">
    <name type="scientific">Actibacterium pelagium</name>
    <dbReference type="NCBI Taxonomy" id="2029103"/>
    <lineage>
        <taxon>Bacteria</taxon>
        <taxon>Pseudomonadati</taxon>
        <taxon>Pseudomonadota</taxon>
        <taxon>Alphaproteobacteria</taxon>
        <taxon>Rhodobacterales</taxon>
        <taxon>Roseobacteraceae</taxon>
        <taxon>Actibacterium</taxon>
    </lineage>
</organism>
<dbReference type="AlphaFoldDB" id="A0A917AIW5"/>
<keyword evidence="1" id="KW-0732">Signal</keyword>
<reference evidence="2" key="1">
    <citation type="journal article" date="2014" name="Int. J. Syst. Evol. Microbiol.">
        <title>Complete genome sequence of Corynebacterium casei LMG S-19264T (=DSM 44701T), isolated from a smear-ripened cheese.</title>
        <authorList>
            <consortium name="US DOE Joint Genome Institute (JGI-PGF)"/>
            <person name="Walter F."/>
            <person name="Albersmeier A."/>
            <person name="Kalinowski J."/>
            <person name="Ruckert C."/>
        </authorList>
    </citation>
    <scope>NUCLEOTIDE SEQUENCE</scope>
    <source>
        <strain evidence="2">CGMCC 1.16012</strain>
    </source>
</reference>
<dbReference type="Proteomes" id="UP000606730">
    <property type="component" value="Unassembled WGS sequence"/>
</dbReference>
<dbReference type="RefSeq" id="WP_095594432.1">
    <property type="nucleotide sequence ID" value="NZ_BMKN01000002.1"/>
</dbReference>
<feature type="chain" id="PRO_5036720944" description="Regulatory protein SoxS" evidence="1">
    <location>
        <begin position="22"/>
        <end position="122"/>
    </location>
</feature>
<evidence type="ECO:0000313" key="2">
    <source>
        <dbReference type="EMBL" id="GGE56606.1"/>
    </source>
</evidence>
<dbReference type="Gene3D" id="3.40.30.10">
    <property type="entry name" value="Glutaredoxin"/>
    <property type="match status" value="1"/>
</dbReference>